<proteinExistence type="predicted"/>
<name>A0A450X6V2_9GAMM</name>
<organism evidence="1">
    <name type="scientific">Candidatus Kentrum sp. LFY</name>
    <dbReference type="NCBI Taxonomy" id="2126342"/>
    <lineage>
        <taxon>Bacteria</taxon>
        <taxon>Pseudomonadati</taxon>
        <taxon>Pseudomonadota</taxon>
        <taxon>Gammaproteobacteria</taxon>
        <taxon>Candidatus Kentrum</taxon>
    </lineage>
</organism>
<sequence>MTVVLHSFYRSRMEYGARERIVLRFNHRGARRFHPTATTTHLLIWLCKSSIRSSSSVIRDCCALMASMSTAANFP</sequence>
<reference evidence="1" key="1">
    <citation type="submission" date="2019-02" db="EMBL/GenBank/DDBJ databases">
        <authorList>
            <person name="Gruber-Vodicka R. H."/>
            <person name="Seah K. B. B."/>
        </authorList>
    </citation>
    <scope>NUCLEOTIDE SEQUENCE</scope>
    <source>
        <strain evidence="1">BECK_BY7</strain>
    </source>
</reference>
<accession>A0A450X6V2</accession>
<evidence type="ECO:0000313" key="1">
    <source>
        <dbReference type="EMBL" id="VFK25074.1"/>
    </source>
</evidence>
<gene>
    <name evidence="1" type="ORF">BECKLFY1418C_GA0070996_12141</name>
</gene>
<dbReference type="AlphaFoldDB" id="A0A450X6V2"/>
<dbReference type="EMBL" id="CAADFN010000214">
    <property type="protein sequence ID" value="VFK25074.1"/>
    <property type="molecule type" value="Genomic_DNA"/>
</dbReference>
<protein>
    <submittedName>
        <fullName evidence="1">Uncharacterized protein</fullName>
    </submittedName>
</protein>